<evidence type="ECO:0000313" key="3">
    <source>
        <dbReference type="Proteomes" id="UP000830671"/>
    </source>
</evidence>
<proteinExistence type="predicted"/>
<name>A0A9Q8T654_9PEZI</name>
<gene>
    <name evidence="2" type="ORF">CLUP02_15246</name>
</gene>
<feature type="region of interest" description="Disordered" evidence="1">
    <location>
        <begin position="1"/>
        <end position="21"/>
    </location>
</feature>
<reference evidence="2" key="1">
    <citation type="journal article" date="2021" name="Mol. Plant Microbe Interact.">
        <title>Complete Genome Sequence of the Plant-Pathogenic Fungus Colletotrichum lupini.</title>
        <authorList>
            <person name="Baroncelli R."/>
            <person name="Pensec F."/>
            <person name="Da Lio D."/>
            <person name="Boufleur T."/>
            <person name="Vicente I."/>
            <person name="Sarrocco S."/>
            <person name="Picot A."/>
            <person name="Baraldi E."/>
            <person name="Sukno S."/>
            <person name="Thon M."/>
            <person name="Le Floch G."/>
        </authorList>
    </citation>
    <scope>NUCLEOTIDE SEQUENCE</scope>
    <source>
        <strain evidence="2">IMI 504893</strain>
    </source>
</reference>
<evidence type="ECO:0000256" key="1">
    <source>
        <dbReference type="SAM" id="MobiDB-lite"/>
    </source>
</evidence>
<keyword evidence="3" id="KW-1185">Reference proteome</keyword>
<evidence type="ECO:0000313" key="2">
    <source>
        <dbReference type="EMBL" id="UQC89715.1"/>
    </source>
</evidence>
<dbReference type="GeneID" id="73349180"/>
<sequence>MLDREFADQALPGRGGSTGQVYGYAVRRLKTAGRRSYVPPAAGTLLDLGTASLPTTRQSSRRNENSTTDRVPSN</sequence>
<dbReference type="RefSeq" id="XP_049151316.1">
    <property type="nucleotide sequence ID" value="XM_049294170.1"/>
</dbReference>
<feature type="compositionally biased region" description="Polar residues" evidence="1">
    <location>
        <begin position="65"/>
        <end position="74"/>
    </location>
</feature>
<dbReference type="Proteomes" id="UP000830671">
    <property type="component" value="Chromosome 8"/>
</dbReference>
<dbReference type="KEGG" id="clup:CLUP02_15246"/>
<accession>A0A9Q8T654</accession>
<feature type="region of interest" description="Disordered" evidence="1">
    <location>
        <begin position="39"/>
        <end position="74"/>
    </location>
</feature>
<dbReference type="EMBL" id="CP019480">
    <property type="protein sequence ID" value="UQC89715.1"/>
    <property type="molecule type" value="Genomic_DNA"/>
</dbReference>
<protein>
    <submittedName>
        <fullName evidence="2">Uncharacterized protein</fullName>
    </submittedName>
</protein>
<organism evidence="2 3">
    <name type="scientific">Colletotrichum lupini</name>
    <dbReference type="NCBI Taxonomy" id="145971"/>
    <lineage>
        <taxon>Eukaryota</taxon>
        <taxon>Fungi</taxon>
        <taxon>Dikarya</taxon>
        <taxon>Ascomycota</taxon>
        <taxon>Pezizomycotina</taxon>
        <taxon>Sordariomycetes</taxon>
        <taxon>Hypocreomycetidae</taxon>
        <taxon>Glomerellales</taxon>
        <taxon>Glomerellaceae</taxon>
        <taxon>Colletotrichum</taxon>
        <taxon>Colletotrichum acutatum species complex</taxon>
    </lineage>
</organism>
<dbReference type="AlphaFoldDB" id="A0A9Q8T654"/>